<dbReference type="Pfam" id="PF04542">
    <property type="entry name" value="Sigma70_r2"/>
    <property type="match status" value="1"/>
</dbReference>
<feature type="region of interest" description="Sigma-70 factor domain-4" evidence="6">
    <location>
        <begin position="556"/>
        <end position="609"/>
    </location>
</feature>
<dbReference type="OrthoDB" id="9809557at2"/>
<dbReference type="PANTHER" id="PTHR30603:SF60">
    <property type="entry name" value="RNA POLYMERASE SIGMA FACTOR RPOD"/>
    <property type="match status" value="1"/>
</dbReference>
<feature type="domain" description="RNA polymerase sigma-70" evidence="7">
    <location>
        <begin position="412"/>
        <end position="425"/>
    </location>
</feature>
<dbReference type="InterPro" id="IPR050239">
    <property type="entry name" value="Sigma-70_RNA_pol_init_factors"/>
</dbReference>
<accession>A0A2I7N9K3</accession>
<dbReference type="Pfam" id="PF04546">
    <property type="entry name" value="Sigma70_ner"/>
    <property type="match status" value="1"/>
</dbReference>
<feature type="short sequence motif" description="Interaction with polymerase core subunit RpoC" evidence="6">
    <location>
        <begin position="412"/>
        <end position="415"/>
    </location>
</feature>
<reference evidence="10" key="1">
    <citation type="submission" date="2017-11" db="EMBL/GenBank/DDBJ databases">
        <authorList>
            <person name="Chan K.G."/>
            <person name="Lee L.S."/>
        </authorList>
    </citation>
    <scope>NUCLEOTIDE SEQUENCE [LARGE SCALE GENOMIC DNA]</scope>
    <source>
        <strain evidence="10">DSM 100970</strain>
    </source>
</reference>
<feature type="region of interest" description="Sigma-70 factor domain-2" evidence="6">
    <location>
        <begin position="388"/>
        <end position="458"/>
    </location>
</feature>
<dbReference type="GO" id="GO:0005737">
    <property type="term" value="C:cytoplasm"/>
    <property type="evidence" value="ECO:0007669"/>
    <property type="project" value="UniProtKB-SubCell"/>
</dbReference>
<keyword evidence="5 6" id="KW-0804">Transcription</keyword>
<dbReference type="GO" id="GO:0006352">
    <property type="term" value="P:DNA-templated transcription initiation"/>
    <property type="evidence" value="ECO:0007669"/>
    <property type="project" value="UniProtKB-UniRule"/>
</dbReference>
<dbReference type="CDD" id="cd06171">
    <property type="entry name" value="Sigma70_r4"/>
    <property type="match status" value="1"/>
</dbReference>
<comment type="similarity">
    <text evidence="6">Belongs to the sigma-70 factor family. RpoD/SigA subfamily.</text>
</comment>
<dbReference type="HAMAP" id="MF_00963">
    <property type="entry name" value="Sigma70_RpoD_SigA"/>
    <property type="match status" value="1"/>
</dbReference>
<protein>
    <recommendedName>
        <fullName evidence="6">RNA polymerase sigma factor RpoD</fullName>
    </recommendedName>
    <alternativeName>
        <fullName evidence="6">Sigma-70</fullName>
    </alternativeName>
</protein>
<dbReference type="EMBL" id="CP024847">
    <property type="protein sequence ID" value="AUR53144.1"/>
    <property type="molecule type" value="Genomic_DNA"/>
</dbReference>
<keyword evidence="10" id="KW-1185">Reference proteome</keyword>
<feature type="domain" description="RNA polymerase sigma-70" evidence="8">
    <location>
        <begin position="581"/>
        <end position="607"/>
    </location>
</feature>
<dbReference type="Pfam" id="PF04539">
    <property type="entry name" value="Sigma70_r3"/>
    <property type="match status" value="1"/>
</dbReference>
<dbReference type="SUPFAM" id="SSF88946">
    <property type="entry name" value="Sigma2 domain of RNA polymerase sigma factors"/>
    <property type="match status" value="1"/>
</dbReference>
<dbReference type="InterPro" id="IPR007631">
    <property type="entry name" value="RNA_pol_sigma_70_non-ess"/>
</dbReference>
<dbReference type="PRINTS" id="PR00046">
    <property type="entry name" value="SIGMA70FCT"/>
</dbReference>
<dbReference type="InterPro" id="IPR028630">
    <property type="entry name" value="Sigma70_RpoD"/>
</dbReference>
<dbReference type="AlphaFoldDB" id="A0A2I7N9K3"/>
<dbReference type="PROSITE" id="PS00716">
    <property type="entry name" value="SIGMA70_2"/>
    <property type="match status" value="1"/>
</dbReference>
<dbReference type="InterPro" id="IPR013325">
    <property type="entry name" value="RNA_pol_sigma_r2"/>
</dbReference>
<dbReference type="InterPro" id="IPR007624">
    <property type="entry name" value="RNA_pol_sigma70_r3"/>
</dbReference>
<dbReference type="Gene3D" id="1.10.220.120">
    <property type="entry name" value="Sigma-70 factor, region 1.1"/>
    <property type="match status" value="1"/>
</dbReference>
<gene>
    <name evidence="6" type="primary">rpoD</name>
    <name evidence="9" type="ORF">CUN60_02985</name>
</gene>
<dbReference type="Proteomes" id="UP000236655">
    <property type="component" value="Chromosome"/>
</dbReference>
<name>A0A2I7N9K3_9NEIS</name>
<comment type="function">
    <text evidence="6">Sigma factors are initiation factors that promote the attachment of RNA polymerase to specific initiation sites and are then released. This sigma factor is the primary sigma factor during exponential growth.</text>
</comment>
<feature type="DNA-binding region" description="H-T-H motif" evidence="6">
    <location>
        <begin position="582"/>
        <end position="601"/>
    </location>
</feature>
<dbReference type="InterPro" id="IPR012760">
    <property type="entry name" value="RNA_pol_sigma_RpoD_C"/>
</dbReference>
<keyword evidence="1 6" id="KW-0963">Cytoplasm</keyword>
<dbReference type="InterPro" id="IPR013324">
    <property type="entry name" value="RNA_pol_sigma_r3/r4-like"/>
</dbReference>
<evidence type="ECO:0000259" key="8">
    <source>
        <dbReference type="PROSITE" id="PS00716"/>
    </source>
</evidence>
<dbReference type="NCBIfam" id="TIGR02393">
    <property type="entry name" value="RpoD_Cterm"/>
    <property type="match status" value="1"/>
</dbReference>
<keyword evidence="2 6" id="KW-0805">Transcription regulation</keyword>
<evidence type="ECO:0000259" key="7">
    <source>
        <dbReference type="PROSITE" id="PS00715"/>
    </source>
</evidence>
<dbReference type="SUPFAM" id="SSF88659">
    <property type="entry name" value="Sigma3 and sigma4 domains of RNA polymerase sigma factors"/>
    <property type="match status" value="2"/>
</dbReference>
<dbReference type="Pfam" id="PF00140">
    <property type="entry name" value="Sigma70_r1_2"/>
    <property type="match status" value="1"/>
</dbReference>
<sequence>MRLVSVGIENLSPEEQKKLEEQKSKLHYLLGKGKERGYVTNAEINDHLPDHVTDPEVIEQIIMMIETIGIKVFEYEPSQEELLISGTSSATVNDDEFAVEEAEKILTSTTSSNEFGRTTDPVRMYMREIGTYDLLDKTDEAEIARKLESSIQLMISAIADCPKIVNYISTAYQDVLAGKIKLENFVDEIITAEEVVVTEAENLETATGGFEEDEEGLSGIELEKLRLATEEFFKEFDVLVAKQNKIIDKYTAESPEYQAILAELTEKLSQIRFTNRQIEVFCDILREAHKEIKRYESEIFHLACEVIKVPEDKFRKEFIGNEVNWVDTHIANKKYADLFESMKFDIKERQDKIKAVASDLKINVSVIKNLYKQLMRAEKEQKKARTDMVESNLRLVISIAKKYTNRGLHFLDLIQEGNIGLIKAIDKFQYRKGFKFSTYATWWIRQAITRAIADQGRTIRIPVHMIETINKMSKEHRKLLQEKSGEPLTKELAERMDISEEKVRKIYQVAYDSISMDAPIGDEDDASYGDFIEDKSTVIPSDHGVDYSLKRTVREVLDTLSPREAKVLCMRFGIDTVTDHTLEEVGRQFDVTRERIRQIEAKAIRKLRQPNRAEKLRSFLDSFSEVENFDEEGLGEEFDDYLDEE</sequence>
<dbReference type="GO" id="GO:0016987">
    <property type="term" value="F:sigma factor activity"/>
    <property type="evidence" value="ECO:0007669"/>
    <property type="project" value="UniProtKB-UniRule"/>
</dbReference>
<dbReference type="FunFam" id="1.10.601.10:FF:000001">
    <property type="entry name" value="RNA polymerase sigma factor SigA"/>
    <property type="match status" value="1"/>
</dbReference>
<keyword evidence="4 6" id="KW-0238">DNA-binding</keyword>
<proteinExistence type="inferred from homology"/>
<evidence type="ECO:0000256" key="3">
    <source>
        <dbReference type="ARBA" id="ARBA00023082"/>
    </source>
</evidence>
<organism evidence="9 10">
    <name type="scientific">Aquella oligotrophica</name>
    <dbReference type="NCBI Taxonomy" id="2067065"/>
    <lineage>
        <taxon>Bacteria</taxon>
        <taxon>Pseudomonadati</taxon>
        <taxon>Pseudomonadota</taxon>
        <taxon>Betaproteobacteria</taxon>
        <taxon>Neisseriales</taxon>
        <taxon>Neisseriaceae</taxon>
        <taxon>Aquella</taxon>
    </lineage>
</organism>
<comment type="subcellular location">
    <subcellularLocation>
        <location evidence="6">Cytoplasm</location>
    </subcellularLocation>
</comment>
<dbReference type="InterPro" id="IPR009042">
    <property type="entry name" value="RNA_pol_sigma70_r1_2"/>
</dbReference>
<comment type="subunit">
    <text evidence="6">Interacts transiently with the RNA polymerase catalytic core.</text>
</comment>
<dbReference type="PROSITE" id="PS00715">
    <property type="entry name" value="SIGMA70_1"/>
    <property type="match status" value="1"/>
</dbReference>
<dbReference type="InterPro" id="IPR007127">
    <property type="entry name" value="RNA_pol_sigma_70_r1_1"/>
</dbReference>
<evidence type="ECO:0000256" key="1">
    <source>
        <dbReference type="ARBA" id="ARBA00022490"/>
    </source>
</evidence>
<dbReference type="PANTHER" id="PTHR30603">
    <property type="entry name" value="RNA POLYMERASE SIGMA FACTOR RPO"/>
    <property type="match status" value="1"/>
</dbReference>
<dbReference type="Gene3D" id="1.10.10.10">
    <property type="entry name" value="Winged helix-like DNA-binding domain superfamily/Winged helix DNA-binding domain"/>
    <property type="match status" value="2"/>
</dbReference>
<dbReference type="GO" id="GO:0003677">
    <property type="term" value="F:DNA binding"/>
    <property type="evidence" value="ECO:0007669"/>
    <property type="project" value="UniProtKB-UniRule"/>
</dbReference>
<dbReference type="InterPro" id="IPR036388">
    <property type="entry name" value="WH-like_DNA-bd_sf"/>
</dbReference>
<feature type="region of interest" description="Sigma-70 factor domain-3" evidence="6">
    <location>
        <begin position="467"/>
        <end position="543"/>
    </location>
</feature>
<dbReference type="InterPro" id="IPR000943">
    <property type="entry name" value="RNA_pol_sigma70"/>
</dbReference>
<dbReference type="InterPro" id="IPR042189">
    <property type="entry name" value="RNA_pol_sigma_70_r1_1_sf"/>
</dbReference>
<dbReference type="InterPro" id="IPR007627">
    <property type="entry name" value="RNA_pol_sigma70_r2"/>
</dbReference>
<keyword evidence="3 6" id="KW-0731">Sigma factor</keyword>
<evidence type="ECO:0000256" key="2">
    <source>
        <dbReference type="ARBA" id="ARBA00023015"/>
    </source>
</evidence>
<evidence type="ECO:0000256" key="6">
    <source>
        <dbReference type="HAMAP-Rule" id="MF_00963"/>
    </source>
</evidence>
<dbReference type="InterPro" id="IPR014284">
    <property type="entry name" value="RNA_pol_sigma-70_dom"/>
</dbReference>
<dbReference type="Gene3D" id="1.10.601.10">
    <property type="entry name" value="RNA Polymerase Primary Sigma Factor"/>
    <property type="match status" value="1"/>
</dbReference>
<evidence type="ECO:0000313" key="9">
    <source>
        <dbReference type="EMBL" id="AUR53144.1"/>
    </source>
</evidence>
<dbReference type="Pfam" id="PF04545">
    <property type="entry name" value="Sigma70_r4"/>
    <property type="match status" value="1"/>
</dbReference>
<dbReference type="NCBIfam" id="TIGR02937">
    <property type="entry name" value="sigma70-ECF"/>
    <property type="match status" value="1"/>
</dbReference>
<dbReference type="InterPro" id="IPR007630">
    <property type="entry name" value="RNA_pol_sigma70_r4"/>
</dbReference>
<evidence type="ECO:0000313" key="10">
    <source>
        <dbReference type="Proteomes" id="UP000236655"/>
    </source>
</evidence>
<dbReference type="NCBIfam" id="NF004208">
    <property type="entry name" value="PRK05658.1"/>
    <property type="match status" value="1"/>
</dbReference>
<evidence type="ECO:0000256" key="4">
    <source>
        <dbReference type="ARBA" id="ARBA00023125"/>
    </source>
</evidence>
<evidence type="ECO:0000256" key="5">
    <source>
        <dbReference type="ARBA" id="ARBA00023163"/>
    </source>
</evidence>
<dbReference type="KEGG" id="nba:CUN60_02985"/>
<dbReference type="Pfam" id="PF03979">
    <property type="entry name" value="Sigma70_r1_1"/>
    <property type="match status" value="1"/>
</dbReference>